<dbReference type="EMBL" id="ABEU02000026">
    <property type="protein sequence ID" value="PNR26803.1"/>
    <property type="molecule type" value="Genomic_DNA"/>
</dbReference>
<evidence type="ECO:0000313" key="3">
    <source>
        <dbReference type="Proteomes" id="UP000006727"/>
    </source>
</evidence>
<dbReference type="Gramene" id="Pp3c26_5821V3.1">
    <property type="protein sequence ID" value="Pp3c26_5821V3.1"/>
    <property type="gene ID" value="Pp3c26_5821"/>
</dbReference>
<reference evidence="1 3" key="2">
    <citation type="journal article" date="2018" name="Plant J.">
        <title>The Physcomitrella patens chromosome-scale assembly reveals moss genome structure and evolution.</title>
        <authorList>
            <person name="Lang D."/>
            <person name="Ullrich K.K."/>
            <person name="Murat F."/>
            <person name="Fuchs J."/>
            <person name="Jenkins J."/>
            <person name="Haas F.B."/>
            <person name="Piednoel M."/>
            <person name="Gundlach H."/>
            <person name="Van Bel M."/>
            <person name="Meyberg R."/>
            <person name="Vives C."/>
            <person name="Morata J."/>
            <person name="Symeonidi A."/>
            <person name="Hiss M."/>
            <person name="Muchero W."/>
            <person name="Kamisugi Y."/>
            <person name="Saleh O."/>
            <person name="Blanc G."/>
            <person name="Decker E.L."/>
            <person name="van Gessel N."/>
            <person name="Grimwood J."/>
            <person name="Hayes R.D."/>
            <person name="Graham S.W."/>
            <person name="Gunter L.E."/>
            <person name="McDaniel S.F."/>
            <person name="Hoernstein S.N.W."/>
            <person name="Larsson A."/>
            <person name="Li F.W."/>
            <person name="Perroud P.F."/>
            <person name="Phillips J."/>
            <person name="Ranjan P."/>
            <person name="Rokshar D.S."/>
            <person name="Rothfels C.J."/>
            <person name="Schneider L."/>
            <person name="Shu S."/>
            <person name="Stevenson D.W."/>
            <person name="Thummler F."/>
            <person name="Tillich M."/>
            <person name="Villarreal Aguilar J.C."/>
            <person name="Widiez T."/>
            <person name="Wong G.K."/>
            <person name="Wymore A."/>
            <person name="Zhang Y."/>
            <person name="Zimmer A.D."/>
            <person name="Quatrano R.S."/>
            <person name="Mayer K.F.X."/>
            <person name="Goodstein D."/>
            <person name="Casacuberta J.M."/>
            <person name="Vandepoele K."/>
            <person name="Reski R."/>
            <person name="Cuming A.C."/>
            <person name="Tuskan G.A."/>
            <person name="Maumus F."/>
            <person name="Salse J."/>
            <person name="Schmutz J."/>
            <person name="Rensing S.A."/>
        </authorList>
    </citation>
    <scope>NUCLEOTIDE SEQUENCE [LARGE SCALE GENOMIC DNA]</scope>
    <source>
        <strain evidence="2 3">cv. Gransden 2004</strain>
    </source>
</reference>
<evidence type="ECO:0000313" key="1">
    <source>
        <dbReference type="EMBL" id="PNR26803.1"/>
    </source>
</evidence>
<evidence type="ECO:0000313" key="2">
    <source>
        <dbReference type="EnsemblPlants" id="Pp3c26_5821V3.1"/>
    </source>
</evidence>
<dbReference type="AlphaFoldDB" id="A0A2K1IBY9"/>
<keyword evidence="3" id="KW-1185">Reference proteome</keyword>
<name>A0A2K1IBY9_PHYPA</name>
<sequence length="63" mass="7385">MEVCKSMFLYKCVGFERRKICANVSNSIWYFLYQCRGFHLAQWSLVCSNLQFDHSMHGRGGEA</sequence>
<reference evidence="1 3" key="1">
    <citation type="journal article" date="2008" name="Science">
        <title>The Physcomitrella genome reveals evolutionary insights into the conquest of land by plants.</title>
        <authorList>
            <person name="Rensing S."/>
            <person name="Lang D."/>
            <person name="Zimmer A."/>
            <person name="Terry A."/>
            <person name="Salamov A."/>
            <person name="Shapiro H."/>
            <person name="Nishiyama T."/>
            <person name="Perroud P.-F."/>
            <person name="Lindquist E."/>
            <person name="Kamisugi Y."/>
            <person name="Tanahashi T."/>
            <person name="Sakakibara K."/>
            <person name="Fujita T."/>
            <person name="Oishi K."/>
            <person name="Shin-I T."/>
            <person name="Kuroki Y."/>
            <person name="Toyoda A."/>
            <person name="Suzuki Y."/>
            <person name="Hashimoto A."/>
            <person name="Yamaguchi K."/>
            <person name="Sugano A."/>
            <person name="Kohara Y."/>
            <person name="Fujiyama A."/>
            <person name="Anterola A."/>
            <person name="Aoki S."/>
            <person name="Ashton N."/>
            <person name="Barbazuk W.B."/>
            <person name="Barker E."/>
            <person name="Bennetzen J."/>
            <person name="Bezanilla M."/>
            <person name="Blankenship R."/>
            <person name="Cho S.H."/>
            <person name="Dutcher S."/>
            <person name="Estelle M."/>
            <person name="Fawcett J.A."/>
            <person name="Gundlach H."/>
            <person name="Hanada K."/>
            <person name="Heyl A."/>
            <person name="Hicks K.A."/>
            <person name="Hugh J."/>
            <person name="Lohr M."/>
            <person name="Mayer K."/>
            <person name="Melkozernov A."/>
            <person name="Murata T."/>
            <person name="Nelson D."/>
            <person name="Pils B."/>
            <person name="Prigge M."/>
            <person name="Reiss B."/>
            <person name="Renner T."/>
            <person name="Rombauts S."/>
            <person name="Rushton P."/>
            <person name="Sanderfoot A."/>
            <person name="Schween G."/>
            <person name="Shiu S.-H."/>
            <person name="Stueber K."/>
            <person name="Theodoulou F.L."/>
            <person name="Tu H."/>
            <person name="Van de Peer Y."/>
            <person name="Verrier P.J."/>
            <person name="Waters E."/>
            <person name="Wood A."/>
            <person name="Yang L."/>
            <person name="Cove D."/>
            <person name="Cuming A."/>
            <person name="Hasebe M."/>
            <person name="Lucas S."/>
            <person name="Mishler D.B."/>
            <person name="Reski R."/>
            <person name="Grigoriev I."/>
            <person name="Quatrano R.S."/>
            <person name="Boore J.L."/>
        </authorList>
    </citation>
    <scope>NUCLEOTIDE SEQUENCE [LARGE SCALE GENOMIC DNA]</scope>
    <source>
        <strain evidence="2 3">cv. Gransden 2004</strain>
    </source>
</reference>
<accession>A0A2K1IBY9</accession>
<gene>
    <name evidence="1" type="ORF">PHYPA_030284</name>
</gene>
<dbReference type="Proteomes" id="UP000006727">
    <property type="component" value="Chromosome 26"/>
</dbReference>
<proteinExistence type="predicted"/>
<organism evidence="1">
    <name type="scientific">Physcomitrium patens</name>
    <name type="common">Spreading-leaved earth moss</name>
    <name type="synonym">Physcomitrella patens</name>
    <dbReference type="NCBI Taxonomy" id="3218"/>
    <lineage>
        <taxon>Eukaryota</taxon>
        <taxon>Viridiplantae</taxon>
        <taxon>Streptophyta</taxon>
        <taxon>Embryophyta</taxon>
        <taxon>Bryophyta</taxon>
        <taxon>Bryophytina</taxon>
        <taxon>Bryopsida</taxon>
        <taxon>Funariidae</taxon>
        <taxon>Funariales</taxon>
        <taxon>Funariaceae</taxon>
        <taxon>Physcomitrium</taxon>
    </lineage>
</organism>
<reference evidence="2" key="3">
    <citation type="submission" date="2020-12" db="UniProtKB">
        <authorList>
            <consortium name="EnsemblPlants"/>
        </authorList>
    </citation>
    <scope>IDENTIFICATION</scope>
</reference>
<protein>
    <submittedName>
        <fullName evidence="1 2">Uncharacterized protein</fullName>
    </submittedName>
</protein>
<dbReference type="InParanoid" id="A0A2K1IBY9"/>
<dbReference type="EnsemblPlants" id="Pp3c26_5821V3.1">
    <property type="protein sequence ID" value="Pp3c26_5821V3.1"/>
    <property type="gene ID" value="Pp3c26_5821"/>
</dbReference>